<name>A0A4D4KYD4_STRVO</name>
<dbReference type="InterPro" id="IPR036640">
    <property type="entry name" value="ABC1_TM_sf"/>
</dbReference>
<proteinExistence type="predicted"/>
<dbReference type="SUPFAM" id="SSF90123">
    <property type="entry name" value="ABC transporter transmembrane region"/>
    <property type="match status" value="1"/>
</dbReference>
<organism evidence="7 8">
    <name type="scientific">Streptomyces violaceusniger</name>
    <dbReference type="NCBI Taxonomy" id="68280"/>
    <lineage>
        <taxon>Bacteria</taxon>
        <taxon>Bacillati</taxon>
        <taxon>Actinomycetota</taxon>
        <taxon>Actinomycetes</taxon>
        <taxon>Kitasatosporales</taxon>
        <taxon>Streptomycetaceae</taxon>
        <taxon>Streptomyces</taxon>
        <taxon>Streptomyces violaceusniger group</taxon>
    </lineage>
</organism>
<evidence type="ECO:0000256" key="3">
    <source>
        <dbReference type="ARBA" id="ARBA00022989"/>
    </source>
</evidence>
<sequence>MADVAAGAKGAGGPGPDGPEAGRGWVRRLFGYCWQYRSDVLLALGASLAGMAVMALVPLVPKLIIDDVIVSHDRSLAPGPPC</sequence>
<gene>
    <name evidence="7" type="ORF">SVIO_044550</name>
</gene>
<keyword evidence="4 6" id="KW-0472">Membrane</keyword>
<evidence type="ECO:0000313" key="8">
    <source>
        <dbReference type="Proteomes" id="UP000301309"/>
    </source>
</evidence>
<evidence type="ECO:0000256" key="6">
    <source>
        <dbReference type="SAM" id="Phobius"/>
    </source>
</evidence>
<evidence type="ECO:0000313" key="7">
    <source>
        <dbReference type="EMBL" id="GDY53832.1"/>
    </source>
</evidence>
<evidence type="ECO:0000256" key="4">
    <source>
        <dbReference type="ARBA" id="ARBA00023136"/>
    </source>
</evidence>
<dbReference type="Gene3D" id="1.20.1560.10">
    <property type="entry name" value="ABC transporter type 1, transmembrane domain"/>
    <property type="match status" value="1"/>
</dbReference>
<dbReference type="Proteomes" id="UP000301309">
    <property type="component" value="Unassembled WGS sequence"/>
</dbReference>
<comment type="subcellular location">
    <subcellularLocation>
        <location evidence="1">Cell membrane</location>
        <topology evidence="1">Multi-pass membrane protein</topology>
    </subcellularLocation>
</comment>
<evidence type="ECO:0000256" key="2">
    <source>
        <dbReference type="ARBA" id="ARBA00022692"/>
    </source>
</evidence>
<dbReference type="GO" id="GO:0005524">
    <property type="term" value="F:ATP binding"/>
    <property type="evidence" value="ECO:0007669"/>
    <property type="project" value="InterPro"/>
</dbReference>
<feature type="transmembrane region" description="Helical" evidence="6">
    <location>
        <begin position="40"/>
        <end position="60"/>
    </location>
</feature>
<protein>
    <submittedName>
        <fullName evidence="7">Uncharacterized protein</fullName>
    </submittedName>
</protein>
<comment type="caution">
    <text evidence="7">The sequence shown here is derived from an EMBL/GenBank/DDBJ whole genome shotgun (WGS) entry which is preliminary data.</text>
</comment>
<dbReference type="GO" id="GO:0005886">
    <property type="term" value="C:plasma membrane"/>
    <property type="evidence" value="ECO:0007669"/>
    <property type="project" value="UniProtKB-SubCell"/>
</dbReference>
<reference evidence="7 8" key="1">
    <citation type="journal article" date="2020" name="Int. J. Syst. Evol. Microbiol.">
        <title>Reclassification of Streptomyces castelarensis and Streptomyces sporoclivatus as later heterotypic synonyms of Streptomyces antimycoticus.</title>
        <authorList>
            <person name="Komaki H."/>
            <person name="Tamura T."/>
        </authorList>
    </citation>
    <scope>NUCLEOTIDE SEQUENCE [LARGE SCALE GENOMIC DNA]</scope>
    <source>
        <strain evidence="7 8">NBRC 13459</strain>
    </source>
</reference>
<keyword evidence="2 6" id="KW-0812">Transmembrane</keyword>
<accession>A0A4D4KYD4</accession>
<evidence type="ECO:0000256" key="5">
    <source>
        <dbReference type="SAM" id="MobiDB-lite"/>
    </source>
</evidence>
<keyword evidence="3 6" id="KW-1133">Transmembrane helix</keyword>
<feature type="region of interest" description="Disordered" evidence="5">
    <location>
        <begin position="1"/>
        <end position="22"/>
    </location>
</feature>
<dbReference type="AlphaFoldDB" id="A0A4D4KYD4"/>
<dbReference type="EMBL" id="BJHW01000001">
    <property type="protein sequence ID" value="GDY53832.1"/>
    <property type="molecule type" value="Genomic_DNA"/>
</dbReference>
<evidence type="ECO:0000256" key="1">
    <source>
        <dbReference type="ARBA" id="ARBA00004651"/>
    </source>
</evidence>
<keyword evidence="8" id="KW-1185">Reference proteome</keyword>